<evidence type="ECO:0000256" key="1">
    <source>
        <dbReference type="SAM" id="MobiDB-lite"/>
    </source>
</evidence>
<feature type="chain" id="PRO_5025656190" description="SET domain-containing protein" evidence="2">
    <location>
        <begin position="28"/>
        <end position="474"/>
    </location>
</feature>
<dbReference type="InterPro" id="IPR001214">
    <property type="entry name" value="SET_dom"/>
</dbReference>
<evidence type="ECO:0000259" key="3">
    <source>
        <dbReference type="PROSITE" id="PS50280"/>
    </source>
</evidence>
<dbReference type="SMART" id="SM00317">
    <property type="entry name" value="SET"/>
    <property type="match status" value="1"/>
</dbReference>
<keyword evidence="5" id="KW-1185">Reference proteome</keyword>
<dbReference type="EMBL" id="ML979132">
    <property type="protein sequence ID" value="KAF1921550.1"/>
    <property type="molecule type" value="Genomic_DNA"/>
</dbReference>
<reference evidence="4" key="1">
    <citation type="journal article" date="2020" name="Stud. Mycol.">
        <title>101 Dothideomycetes genomes: a test case for predicting lifestyles and emergence of pathogens.</title>
        <authorList>
            <person name="Haridas S."/>
            <person name="Albert R."/>
            <person name="Binder M."/>
            <person name="Bloem J."/>
            <person name="Labutti K."/>
            <person name="Salamov A."/>
            <person name="Andreopoulos B."/>
            <person name="Baker S."/>
            <person name="Barry K."/>
            <person name="Bills G."/>
            <person name="Bluhm B."/>
            <person name="Cannon C."/>
            <person name="Castanera R."/>
            <person name="Culley D."/>
            <person name="Daum C."/>
            <person name="Ezra D."/>
            <person name="Gonzalez J."/>
            <person name="Henrissat B."/>
            <person name="Kuo A."/>
            <person name="Liang C."/>
            <person name="Lipzen A."/>
            <person name="Lutzoni F."/>
            <person name="Magnuson J."/>
            <person name="Mondo S."/>
            <person name="Nolan M."/>
            <person name="Ohm R."/>
            <person name="Pangilinan J."/>
            <person name="Park H.-J."/>
            <person name="Ramirez L."/>
            <person name="Alfaro M."/>
            <person name="Sun H."/>
            <person name="Tritt A."/>
            <person name="Yoshinaga Y."/>
            <person name="Zwiers L.-H."/>
            <person name="Turgeon B."/>
            <person name="Goodwin S."/>
            <person name="Spatafora J."/>
            <person name="Crous P."/>
            <person name="Grigoriev I."/>
        </authorList>
    </citation>
    <scope>NUCLEOTIDE SEQUENCE</scope>
    <source>
        <strain evidence="4">HMLAC05119</strain>
    </source>
</reference>
<dbReference type="PANTHER" id="PTHR47332:SF6">
    <property type="entry name" value="SET DOMAIN-CONTAINING PROTEIN"/>
    <property type="match status" value="1"/>
</dbReference>
<feature type="region of interest" description="Disordered" evidence="1">
    <location>
        <begin position="436"/>
        <end position="474"/>
    </location>
</feature>
<dbReference type="PANTHER" id="PTHR47332">
    <property type="entry name" value="SET DOMAIN-CONTAINING PROTEIN 5"/>
    <property type="match status" value="1"/>
</dbReference>
<proteinExistence type="predicted"/>
<dbReference type="Gene3D" id="2.170.270.10">
    <property type="entry name" value="SET domain"/>
    <property type="match status" value="1"/>
</dbReference>
<feature type="signal peptide" evidence="2">
    <location>
        <begin position="1"/>
        <end position="27"/>
    </location>
</feature>
<accession>A0A6A5R321</accession>
<name>A0A6A5R321_AMPQU</name>
<feature type="compositionally biased region" description="Basic and acidic residues" evidence="1">
    <location>
        <begin position="440"/>
        <end position="474"/>
    </location>
</feature>
<evidence type="ECO:0000256" key="2">
    <source>
        <dbReference type="SAM" id="SignalP"/>
    </source>
</evidence>
<feature type="domain" description="SET" evidence="3">
    <location>
        <begin position="137"/>
        <end position="289"/>
    </location>
</feature>
<dbReference type="OrthoDB" id="1028014at2759"/>
<dbReference type="AlphaFoldDB" id="A0A6A5R321"/>
<dbReference type="InterPro" id="IPR046341">
    <property type="entry name" value="SET_dom_sf"/>
</dbReference>
<gene>
    <name evidence="4" type="ORF">BDU57DRAFT_545010</name>
</gene>
<sequence length="474" mass="53118">MARLRARRWPLPVVIVLSAILFSSTSTAELFRTAISPVVQDGLINKASTQCPVAQDGYTYNTFPWTHYPTCVKVILPAGDGEDLGVHQTFCAYSNTNYNGGRGVSFVVSPEVASSISFESFGMAVGGSEDQIGEEMGIWEVLETDDRGKGLFARKDLGKIFAGDDLIIKTPALLISRQLLETPSTTRRDFVLSTAFEQLPEDTRQVLKNLAKSWGGSEAVDIIKTNGIDVHWPWVDEVPQLLAVTPEIARINHACRPNAMWRFNDYTLAFDVFALKEIQPGEEITLSYGYEKRSHGRRTRSLQANHNFSCLCSLCTASPAEIEASNDRLADIKAVKSILPTDPADSPQLLGLLSNLIKLYDDEDLHTETPMYEEILAYTWSSFGIPDRAKYWAGRARQHWAVLMGKESWEAKRCGDLENNVKAHATWMTWEGDPWEGALEEGHPWEEREDNDHAGGQDEGYAHREDEKENLKRF</sequence>
<dbReference type="CDD" id="cd20071">
    <property type="entry name" value="SET_SMYD"/>
    <property type="match status" value="1"/>
</dbReference>
<organism evidence="4 5">
    <name type="scientific">Ampelomyces quisqualis</name>
    <name type="common">Powdery mildew agent</name>
    <dbReference type="NCBI Taxonomy" id="50730"/>
    <lineage>
        <taxon>Eukaryota</taxon>
        <taxon>Fungi</taxon>
        <taxon>Dikarya</taxon>
        <taxon>Ascomycota</taxon>
        <taxon>Pezizomycotina</taxon>
        <taxon>Dothideomycetes</taxon>
        <taxon>Pleosporomycetidae</taxon>
        <taxon>Pleosporales</taxon>
        <taxon>Pleosporineae</taxon>
        <taxon>Phaeosphaeriaceae</taxon>
        <taxon>Ampelomyces</taxon>
    </lineage>
</organism>
<dbReference type="PROSITE" id="PS50280">
    <property type="entry name" value="SET"/>
    <property type="match status" value="1"/>
</dbReference>
<dbReference type="Proteomes" id="UP000800096">
    <property type="component" value="Unassembled WGS sequence"/>
</dbReference>
<evidence type="ECO:0000313" key="5">
    <source>
        <dbReference type="Proteomes" id="UP000800096"/>
    </source>
</evidence>
<protein>
    <recommendedName>
        <fullName evidence="3">SET domain-containing protein</fullName>
    </recommendedName>
</protein>
<dbReference type="SUPFAM" id="SSF82199">
    <property type="entry name" value="SET domain"/>
    <property type="match status" value="1"/>
</dbReference>
<evidence type="ECO:0000313" key="4">
    <source>
        <dbReference type="EMBL" id="KAF1921550.1"/>
    </source>
</evidence>
<dbReference type="InterPro" id="IPR053185">
    <property type="entry name" value="SET_domain_protein"/>
</dbReference>
<keyword evidence="2" id="KW-0732">Signal</keyword>
<dbReference type="Pfam" id="PF00856">
    <property type="entry name" value="SET"/>
    <property type="match status" value="1"/>
</dbReference>